<evidence type="ECO:0000313" key="3">
    <source>
        <dbReference type="Proteomes" id="UP000230233"/>
    </source>
</evidence>
<protein>
    <recommendedName>
        <fullName evidence="1">F-box domain-containing protein</fullName>
    </recommendedName>
</protein>
<sequence>MSSDIEKSMRKTEKLSVDSTYDTNWCDMPPEVKSRCIGKMEFKERLSLRCTAKAERSLVDLAKIEFQKGSISGQLDDGDFELTLYFENGSEISFKSMNERLELMKYIWKVGVFEQLNISMTPLFPGEEAPAFKEKFFACTEEISAKNIHFGFCDIGIILHILRNTKDGVESIEMDGSGNPHPFDEILAIPQVQQTKYWHIINHDNRDGLHKVAQVWIDNNSNIGSICQLSLWTNVYIKHLFDEFLEHCAERIVSMSEERVRIRTDSPDRHILLECVFPRFLRLLVISADMKDSEYDYDYETWIRRIDSWRRG</sequence>
<dbReference type="AlphaFoldDB" id="A0A2G5UUW7"/>
<name>A0A2G5UUW7_9PELO</name>
<dbReference type="InterPro" id="IPR042317">
    <property type="entry name" value="She-1-like"/>
</dbReference>
<organism evidence="2 3">
    <name type="scientific">Caenorhabditis nigoni</name>
    <dbReference type="NCBI Taxonomy" id="1611254"/>
    <lineage>
        <taxon>Eukaryota</taxon>
        <taxon>Metazoa</taxon>
        <taxon>Ecdysozoa</taxon>
        <taxon>Nematoda</taxon>
        <taxon>Chromadorea</taxon>
        <taxon>Rhabditida</taxon>
        <taxon>Rhabditina</taxon>
        <taxon>Rhabditomorpha</taxon>
        <taxon>Rhabditoidea</taxon>
        <taxon>Rhabditidae</taxon>
        <taxon>Peloderinae</taxon>
        <taxon>Caenorhabditis</taxon>
    </lineage>
</organism>
<evidence type="ECO:0000313" key="2">
    <source>
        <dbReference type="EMBL" id="PIC43314.1"/>
    </source>
</evidence>
<keyword evidence="3" id="KW-1185">Reference proteome</keyword>
<accession>A0A2G5UUW7</accession>
<dbReference type="PANTHER" id="PTHR31006:SF3">
    <property type="entry name" value="F-BOX DOMAIN-CONTAINING PROTEIN-RELATED"/>
    <property type="match status" value="1"/>
</dbReference>
<comment type="caution">
    <text evidence="2">The sequence shown here is derived from an EMBL/GenBank/DDBJ whole genome shotgun (WGS) entry which is preliminary data.</text>
</comment>
<proteinExistence type="predicted"/>
<dbReference type="EMBL" id="PDUG01000002">
    <property type="protein sequence ID" value="PIC43314.1"/>
    <property type="molecule type" value="Genomic_DNA"/>
</dbReference>
<dbReference type="PANTHER" id="PTHR31006">
    <property type="entry name" value="F-BOX DOMAIN-CONTAINING PROTEIN-RELATED-RELATED"/>
    <property type="match status" value="1"/>
</dbReference>
<gene>
    <name evidence="2" type="primary">Cnig_chr_II.g4100</name>
    <name evidence="2" type="ORF">B9Z55_004100</name>
</gene>
<reference evidence="3" key="1">
    <citation type="submission" date="2017-10" db="EMBL/GenBank/DDBJ databases">
        <title>Rapid genome shrinkage in a self-fertile nematode reveals novel sperm competition proteins.</title>
        <authorList>
            <person name="Yin D."/>
            <person name="Schwarz E.M."/>
            <person name="Thomas C.G."/>
            <person name="Felde R.L."/>
            <person name="Korf I.F."/>
            <person name="Cutter A.D."/>
            <person name="Schartner C.M."/>
            <person name="Ralston E.J."/>
            <person name="Meyer B.J."/>
            <person name="Haag E.S."/>
        </authorList>
    </citation>
    <scope>NUCLEOTIDE SEQUENCE [LARGE SCALE GENOMIC DNA]</scope>
    <source>
        <strain evidence="3">JU1422</strain>
    </source>
</reference>
<dbReference type="Pfam" id="PF00646">
    <property type="entry name" value="F-box"/>
    <property type="match status" value="1"/>
</dbReference>
<feature type="domain" description="F-box" evidence="1">
    <location>
        <begin position="25"/>
        <end position="63"/>
    </location>
</feature>
<dbReference type="InterPro" id="IPR001810">
    <property type="entry name" value="F-box_dom"/>
</dbReference>
<dbReference type="Proteomes" id="UP000230233">
    <property type="component" value="Chromosome II"/>
</dbReference>
<evidence type="ECO:0000259" key="1">
    <source>
        <dbReference type="Pfam" id="PF00646"/>
    </source>
</evidence>